<feature type="non-terminal residue" evidence="2">
    <location>
        <position position="1"/>
    </location>
</feature>
<sequence>REFKIVKKGDQGSGKGKEREKVISSSAKKEKS</sequence>
<gene>
    <name evidence="2" type="ORF">S12H4_23785</name>
</gene>
<evidence type="ECO:0000256" key="1">
    <source>
        <dbReference type="SAM" id="MobiDB-lite"/>
    </source>
</evidence>
<dbReference type="EMBL" id="BARW01012716">
    <property type="protein sequence ID" value="GAI73222.1"/>
    <property type="molecule type" value="Genomic_DNA"/>
</dbReference>
<reference evidence="2" key="1">
    <citation type="journal article" date="2014" name="Front. Microbiol.">
        <title>High frequency of phylogenetically diverse reductive dehalogenase-homologous genes in deep subseafloor sedimentary metagenomes.</title>
        <authorList>
            <person name="Kawai M."/>
            <person name="Futagami T."/>
            <person name="Toyoda A."/>
            <person name="Takaki Y."/>
            <person name="Nishi S."/>
            <person name="Hori S."/>
            <person name="Arai W."/>
            <person name="Tsubouchi T."/>
            <person name="Morono Y."/>
            <person name="Uchiyama I."/>
            <person name="Ito T."/>
            <person name="Fujiyama A."/>
            <person name="Inagaki F."/>
            <person name="Takami H."/>
        </authorList>
    </citation>
    <scope>NUCLEOTIDE SEQUENCE</scope>
    <source>
        <strain evidence="2">Expedition CK06-06</strain>
    </source>
</reference>
<protein>
    <submittedName>
        <fullName evidence="2">Uncharacterized protein</fullName>
    </submittedName>
</protein>
<feature type="region of interest" description="Disordered" evidence="1">
    <location>
        <begin position="1"/>
        <end position="32"/>
    </location>
</feature>
<evidence type="ECO:0000313" key="2">
    <source>
        <dbReference type="EMBL" id="GAI73222.1"/>
    </source>
</evidence>
<comment type="caution">
    <text evidence="2">The sequence shown here is derived from an EMBL/GenBank/DDBJ whole genome shotgun (WGS) entry which is preliminary data.</text>
</comment>
<organism evidence="2">
    <name type="scientific">marine sediment metagenome</name>
    <dbReference type="NCBI Taxonomy" id="412755"/>
    <lineage>
        <taxon>unclassified sequences</taxon>
        <taxon>metagenomes</taxon>
        <taxon>ecological metagenomes</taxon>
    </lineage>
</organism>
<proteinExistence type="predicted"/>
<accession>X1QXC1</accession>
<name>X1QXC1_9ZZZZ</name>
<dbReference type="AlphaFoldDB" id="X1QXC1"/>